<dbReference type="EMBL" id="CADCTN010000001">
    <property type="protein sequence ID" value="CAA9210093.1"/>
    <property type="molecule type" value="Genomic_DNA"/>
</dbReference>
<organism evidence="2">
    <name type="scientific">uncultured Blastococcus sp</name>
    <dbReference type="NCBI Taxonomy" id="217144"/>
    <lineage>
        <taxon>Bacteria</taxon>
        <taxon>Bacillati</taxon>
        <taxon>Actinomycetota</taxon>
        <taxon>Actinomycetes</taxon>
        <taxon>Geodermatophilales</taxon>
        <taxon>Geodermatophilaceae</taxon>
        <taxon>Blastococcus</taxon>
        <taxon>environmental samples</taxon>
    </lineage>
</organism>
<gene>
    <name evidence="2" type="ORF">AVDCRST_MAG52-1146</name>
</gene>
<dbReference type="AlphaFoldDB" id="A0A6J4H1P0"/>
<feature type="compositionally biased region" description="Basic residues" evidence="1">
    <location>
        <begin position="38"/>
        <end position="56"/>
    </location>
</feature>
<evidence type="ECO:0000256" key="1">
    <source>
        <dbReference type="SAM" id="MobiDB-lite"/>
    </source>
</evidence>
<proteinExistence type="predicted"/>
<feature type="non-terminal residue" evidence="2">
    <location>
        <position position="1"/>
    </location>
</feature>
<accession>A0A6J4H1P0</accession>
<name>A0A6J4H1P0_9ACTN</name>
<evidence type="ECO:0000313" key="2">
    <source>
        <dbReference type="EMBL" id="CAA9210093.1"/>
    </source>
</evidence>
<sequence length="72" mass="7960">ERQSLRDRHGRRLSRGAAPGRDPGRRPCGGQTGGGRPRLLRLRGAGRRGRRHRLAGRPRAPAVPGVRADRRL</sequence>
<protein>
    <submittedName>
        <fullName evidence="2">Uncharacterized protein</fullName>
    </submittedName>
</protein>
<feature type="region of interest" description="Disordered" evidence="1">
    <location>
        <begin position="1"/>
        <end position="72"/>
    </location>
</feature>
<feature type="compositionally biased region" description="Low complexity" evidence="1">
    <location>
        <begin position="15"/>
        <end position="29"/>
    </location>
</feature>
<reference evidence="2" key="1">
    <citation type="submission" date="2020-02" db="EMBL/GenBank/DDBJ databases">
        <authorList>
            <person name="Meier V. D."/>
        </authorList>
    </citation>
    <scope>NUCLEOTIDE SEQUENCE</scope>
    <source>
        <strain evidence="2">AVDCRST_MAG52</strain>
    </source>
</reference>
<feature type="non-terminal residue" evidence="2">
    <location>
        <position position="72"/>
    </location>
</feature>